<dbReference type="InterPro" id="IPR011206">
    <property type="entry name" value="Citrate_lyase_beta/mcl1/mcl2"/>
</dbReference>
<dbReference type="Proteomes" id="UP001596183">
    <property type="component" value="Unassembled WGS sequence"/>
</dbReference>
<dbReference type="Gene3D" id="3.20.20.60">
    <property type="entry name" value="Phosphoenolpyruvate-binding domains"/>
    <property type="match status" value="1"/>
</dbReference>
<dbReference type="InterPro" id="IPR005000">
    <property type="entry name" value="Aldolase/citrate-lyase_domain"/>
</dbReference>
<evidence type="ECO:0000256" key="2">
    <source>
        <dbReference type="ARBA" id="ARBA00022723"/>
    </source>
</evidence>
<gene>
    <name evidence="5" type="ORF">ACFP2V_23880</name>
</gene>
<dbReference type="InterPro" id="IPR015813">
    <property type="entry name" value="Pyrv/PenolPyrv_kinase-like_dom"/>
</dbReference>
<dbReference type="PANTHER" id="PTHR32308">
    <property type="entry name" value="LYASE BETA SUBUNIT, PUTATIVE (AFU_ORTHOLOGUE AFUA_4G13030)-RELATED"/>
    <property type="match status" value="1"/>
</dbReference>
<name>A0ABW0XTM5_9ACTN</name>
<proteinExistence type="predicted"/>
<feature type="domain" description="HpcH/HpaI aldolase/citrate lyase" evidence="4">
    <location>
        <begin position="5"/>
        <end position="230"/>
    </location>
</feature>
<protein>
    <submittedName>
        <fullName evidence="5">HpcH/HpaI aldolase/citrate lyase family protein</fullName>
    </submittedName>
</protein>
<dbReference type="InterPro" id="IPR040442">
    <property type="entry name" value="Pyrv_kinase-like_dom_sf"/>
</dbReference>
<reference evidence="6" key="1">
    <citation type="journal article" date="2019" name="Int. J. Syst. Evol. Microbiol.">
        <title>The Global Catalogue of Microorganisms (GCM) 10K type strain sequencing project: providing services to taxonomists for standard genome sequencing and annotation.</title>
        <authorList>
            <consortium name="The Broad Institute Genomics Platform"/>
            <consortium name="The Broad Institute Genome Sequencing Center for Infectious Disease"/>
            <person name="Wu L."/>
            <person name="Ma J."/>
        </authorList>
    </citation>
    <scope>NUCLEOTIDE SEQUENCE [LARGE SCALE GENOMIC DNA]</scope>
    <source>
        <strain evidence="6">JCM 13852</strain>
    </source>
</reference>
<keyword evidence="3" id="KW-0460">Magnesium</keyword>
<keyword evidence="6" id="KW-1185">Reference proteome</keyword>
<keyword evidence="5" id="KW-0456">Lyase</keyword>
<sequence>MKPMRSVLFVPGHRGTWVEKALAAGADGVILDLEDSVPADLKDEARVEVARSVARLHETGSQAGVYVRVNALDTGIAGDDIAAVVVPGLDGLSLPKTFGPEDIIRFDALVTHFERKNGVEPGSVEFICNLETAEAYASCEQMAKASPRVATLFAGTARDADVSRSIGFQFTPEGLETLYLRSRAVLAARTAGLEFPLVGVWQDLADPDGARRFSEQNRELGFRGQVLIHPSHIAVANEVFSPSKSEVEFYEGMIAAFEEAEAAGAAAVLYEGMHVDYAHIKTAREVLAYSRLIAERGDAAAN</sequence>
<dbReference type="PANTHER" id="PTHR32308:SF10">
    <property type="entry name" value="CITRATE LYASE SUBUNIT BETA"/>
    <property type="match status" value="1"/>
</dbReference>
<comment type="cofactor">
    <cofactor evidence="1">
        <name>Mg(2+)</name>
        <dbReference type="ChEBI" id="CHEBI:18420"/>
    </cofactor>
</comment>
<comment type="caution">
    <text evidence="5">The sequence shown here is derived from an EMBL/GenBank/DDBJ whole genome shotgun (WGS) entry which is preliminary data.</text>
</comment>
<dbReference type="EMBL" id="JBHSPC010000078">
    <property type="protein sequence ID" value="MFC5673044.1"/>
    <property type="molecule type" value="Genomic_DNA"/>
</dbReference>
<dbReference type="SUPFAM" id="SSF51621">
    <property type="entry name" value="Phosphoenolpyruvate/pyruvate domain"/>
    <property type="match status" value="1"/>
</dbReference>
<evidence type="ECO:0000256" key="1">
    <source>
        <dbReference type="ARBA" id="ARBA00001946"/>
    </source>
</evidence>
<accession>A0ABW0XTM5</accession>
<dbReference type="PIRSF" id="PIRSF015582">
    <property type="entry name" value="Cit_lyase_B"/>
    <property type="match status" value="1"/>
</dbReference>
<keyword evidence="2" id="KW-0479">Metal-binding</keyword>
<dbReference type="Pfam" id="PF03328">
    <property type="entry name" value="HpcH_HpaI"/>
    <property type="match status" value="1"/>
</dbReference>
<evidence type="ECO:0000313" key="6">
    <source>
        <dbReference type="Proteomes" id="UP001596183"/>
    </source>
</evidence>
<evidence type="ECO:0000259" key="4">
    <source>
        <dbReference type="Pfam" id="PF03328"/>
    </source>
</evidence>
<organism evidence="5 6">
    <name type="scientific">Streptomyces incanus</name>
    <dbReference type="NCBI Taxonomy" id="887453"/>
    <lineage>
        <taxon>Bacteria</taxon>
        <taxon>Bacillati</taxon>
        <taxon>Actinomycetota</taxon>
        <taxon>Actinomycetes</taxon>
        <taxon>Kitasatosporales</taxon>
        <taxon>Streptomycetaceae</taxon>
        <taxon>Streptomyces</taxon>
    </lineage>
</organism>
<dbReference type="GO" id="GO:0016829">
    <property type="term" value="F:lyase activity"/>
    <property type="evidence" value="ECO:0007669"/>
    <property type="project" value="UniProtKB-KW"/>
</dbReference>
<evidence type="ECO:0000313" key="5">
    <source>
        <dbReference type="EMBL" id="MFC5673044.1"/>
    </source>
</evidence>
<evidence type="ECO:0000256" key="3">
    <source>
        <dbReference type="ARBA" id="ARBA00022842"/>
    </source>
</evidence>
<dbReference type="RefSeq" id="WP_381216128.1">
    <property type="nucleotide sequence ID" value="NZ_JBHSPC010000078.1"/>
</dbReference>